<evidence type="ECO:0000313" key="5">
    <source>
        <dbReference type="EMBL" id="RAI30962.1"/>
    </source>
</evidence>
<name>A0A327K103_9BRAD</name>
<dbReference type="PANTHER" id="PTHR30024">
    <property type="entry name" value="ALIPHATIC SULFONATES-BINDING PROTEIN-RELATED"/>
    <property type="match status" value="1"/>
</dbReference>
<dbReference type="Gene3D" id="3.40.190.10">
    <property type="entry name" value="Periplasmic binding protein-like II"/>
    <property type="match status" value="2"/>
</dbReference>
<comment type="similarity">
    <text evidence="2">Belongs to the bacterial solute-binding protein SsuA/TauA family.</text>
</comment>
<evidence type="ECO:0000256" key="1">
    <source>
        <dbReference type="ARBA" id="ARBA00004418"/>
    </source>
</evidence>
<evidence type="ECO:0000256" key="2">
    <source>
        <dbReference type="ARBA" id="ARBA00010742"/>
    </source>
</evidence>
<dbReference type="EMBL" id="NPEU01000548">
    <property type="protein sequence ID" value="RAI30962.1"/>
    <property type="molecule type" value="Genomic_DNA"/>
</dbReference>
<evidence type="ECO:0000256" key="4">
    <source>
        <dbReference type="SAM" id="MobiDB-lite"/>
    </source>
</evidence>
<proteinExistence type="inferred from homology"/>
<keyword evidence="6" id="KW-1185">Reference proteome</keyword>
<dbReference type="GO" id="GO:0042597">
    <property type="term" value="C:periplasmic space"/>
    <property type="evidence" value="ECO:0007669"/>
    <property type="project" value="UniProtKB-SubCell"/>
</dbReference>
<reference evidence="5 6" key="1">
    <citation type="submission" date="2017-07" db="EMBL/GenBank/DDBJ databases">
        <title>Draft Genome Sequences of Select Purple Nonsulfur Bacteria.</title>
        <authorList>
            <person name="Lasarre B."/>
            <person name="Mckinlay J.B."/>
        </authorList>
    </citation>
    <scope>NUCLEOTIDE SEQUENCE [LARGE SCALE GENOMIC DNA]</scope>
    <source>
        <strain evidence="5 6">DSM 11907</strain>
    </source>
</reference>
<accession>A0A327K103</accession>
<organism evidence="5 6">
    <name type="scientific">Rhodoplanes elegans</name>
    <dbReference type="NCBI Taxonomy" id="29408"/>
    <lineage>
        <taxon>Bacteria</taxon>
        <taxon>Pseudomonadati</taxon>
        <taxon>Pseudomonadota</taxon>
        <taxon>Alphaproteobacteria</taxon>
        <taxon>Hyphomicrobiales</taxon>
        <taxon>Nitrobacteraceae</taxon>
        <taxon>Rhodoplanes</taxon>
    </lineage>
</organism>
<feature type="compositionally biased region" description="Low complexity" evidence="4">
    <location>
        <begin position="26"/>
        <end position="47"/>
    </location>
</feature>
<evidence type="ECO:0008006" key="7">
    <source>
        <dbReference type="Google" id="ProtNLM"/>
    </source>
</evidence>
<protein>
    <recommendedName>
        <fullName evidence="7">SsuA/THI5-like domain-containing protein</fullName>
    </recommendedName>
</protein>
<dbReference type="AlphaFoldDB" id="A0A327K103"/>
<feature type="compositionally biased region" description="Low complexity" evidence="4">
    <location>
        <begin position="55"/>
        <end position="66"/>
    </location>
</feature>
<evidence type="ECO:0000256" key="3">
    <source>
        <dbReference type="ARBA" id="ARBA00022729"/>
    </source>
</evidence>
<dbReference type="Proteomes" id="UP000248863">
    <property type="component" value="Unassembled WGS sequence"/>
</dbReference>
<sequence length="449" mass="48548">MSGRCCGRSPPSYAPARARMPRSCWSTARSSIATARSRTAPTIARSCARPRRSAARSPSAPAFRPAWPRPGPCMPHRRRAAIPRMSNKPPQPPRKKDTVMKASGRVLAIVAAVLGLAGATSASRAADVLRIGEGPFITGGGFLVADEKGYFKKLGITIEKRMFIDGQQAVPALIAGELDLTFMTANASLFNSIARGAPLVVVLDRGNNKAGRGYTVINVSKPMAEAGIKTAADLGKLKGKKIGVSGTGSINQYVFSLALQKVGLDPRKDVTWVLNVPQPDLMKMLGQNQVDATDLAYQFGFFAEKNGWGPMIATGDAIDPDGPIGVYATRQALLREKRDVLVRFAMAYLQGAKEFNAAAAAPDQHPEIVDILARTTALQKPETVKAIAPNWSYTNEDGMPNVASIMKMQDYWADYYDFVEKKVPAERLFDLSIAKEAVARLEKEKPFAK</sequence>
<dbReference type="SUPFAM" id="SSF53850">
    <property type="entry name" value="Periplasmic binding protein-like II"/>
    <property type="match status" value="1"/>
</dbReference>
<dbReference type="PANTHER" id="PTHR30024:SF47">
    <property type="entry name" value="TAURINE-BINDING PERIPLASMIC PROTEIN"/>
    <property type="match status" value="1"/>
</dbReference>
<keyword evidence="3" id="KW-0732">Signal</keyword>
<comment type="subcellular location">
    <subcellularLocation>
        <location evidence="1">Periplasm</location>
    </subcellularLocation>
</comment>
<comment type="caution">
    <text evidence="5">The sequence shown here is derived from an EMBL/GenBank/DDBJ whole genome shotgun (WGS) entry which is preliminary data.</text>
</comment>
<dbReference type="Pfam" id="PF13379">
    <property type="entry name" value="NMT1_2"/>
    <property type="match status" value="1"/>
</dbReference>
<feature type="region of interest" description="Disordered" evidence="4">
    <location>
        <begin position="1"/>
        <end position="73"/>
    </location>
</feature>
<gene>
    <name evidence="5" type="ORF">CH338_26715</name>
</gene>
<evidence type="ECO:0000313" key="6">
    <source>
        <dbReference type="Proteomes" id="UP000248863"/>
    </source>
</evidence>
<dbReference type="OrthoDB" id="9815602at2"/>